<gene>
    <name evidence="1" type="ORF">CYLTODRAFT_398649</name>
</gene>
<keyword evidence="2" id="KW-1185">Reference proteome</keyword>
<dbReference type="InterPro" id="IPR036188">
    <property type="entry name" value="FAD/NAD-bd_sf"/>
</dbReference>
<dbReference type="Gene3D" id="3.50.50.60">
    <property type="entry name" value="FAD/NAD(P)-binding domain"/>
    <property type="match status" value="1"/>
</dbReference>
<dbReference type="Proteomes" id="UP000054007">
    <property type="component" value="Unassembled WGS sequence"/>
</dbReference>
<reference evidence="1 2" key="1">
    <citation type="journal article" date="2015" name="Fungal Genet. Biol.">
        <title>Evolution of novel wood decay mechanisms in Agaricales revealed by the genome sequences of Fistulina hepatica and Cylindrobasidium torrendii.</title>
        <authorList>
            <person name="Floudas D."/>
            <person name="Held B.W."/>
            <person name="Riley R."/>
            <person name="Nagy L.G."/>
            <person name="Koehler G."/>
            <person name="Ransdell A.S."/>
            <person name="Younus H."/>
            <person name="Chow J."/>
            <person name="Chiniquy J."/>
            <person name="Lipzen A."/>
            <person name="Tritt A."/>
            <person name="Sun H."/>
            <person name="Haridas S."/>
            <person name="LaButti K."/>
            <person name="Ohm R.A."/>
            <person name="Kues U."/>
            <person name="Blanchette R.A."/>
            <person name="Grigoriev I.V."/>
            <person name="Minto R.E."/>
            <person name="Hibbett D.S."/>
        </authorList>
    </citation>
    <scope>NUCLEOTIDE SEQUENCE [LARGE SCALE GENOMIC DNA]</scope>
    <source>
        <strain evidence="1 2">FP15055 ss-10</strain>
    </source>
</reference>
<dbReference type="SUPFAM" id="SSF51905">
    <property type="entry name" value="FAD/NAD(P)-binding domain"/>
    <property type="match status" value="1"/>
</dbReference>
<evidence type="ECO:0000313" key="2">
    <source>
        <dbReference type="Proteomes" id="UP000054007"/>
    </source>
</evidence>
<evidence type="ECO:0008006" key="3">
    <source>
        <dbReference type="Google" id="ProtNLM"/>
    </source>
</evidence>
<dbReference type="AlphaFoldDB" id="A0A0D7B885"/>
<sequence>MSSYFSQAAACAGVAGALYVTSPAIWAGLRKRSIENNTAYFDMQKLGTSREASTKIPGTAVVCGGSIAGLITARVCHDHFERVLIIEPEAWLTTEEGQLTEAYAQASKRARIMQYDAYHGFHAFVYSALANLFPNFDEEAANSDVKVDRTNMDFRVSGVAPPPAPKYYGGNYPKRLWGSRRGLETLLRRLALDKKAYPNIEQVVGSVVSLVPDKHHSGTLAGVVYRDETGTTREIPAALIIDATGAAQAGQKWLSELGYAQDLHIQSYNPRAVYACIIMRVPPSFWDSLSHMPDNARGPGAGPVMFLMPNIEKENRAAVVVRNEHGFIHMIAAAWGSPDMPTTLDEYIAFVHSLHVLEPLPDWLFDFLDKLHEVEDTFTLQKIRQSPSSLLPYEKCQSLPDNFIALGDANCRINPIYGQGFAKVVTGASCLNTLLWQTRNDLVIPRNFGRKFFNLQAPKIQPFWTSPKLFDYPRPDTVPVPGEYDTQFFKFMRWYFGSIRKLARKDEQANLVIYRNGMMLDSAPIDLFHPLLVTKVFWRWLTGVA</sequence>
<proteinExistence type="predicted"/>
<accession>A0A0D7B885</accession>
<dbReference type="EMBL" id="KN880553">
    <property type="protein sequence ID" value="KIY66465.1"/>
    <property type="molecule type" value="Genomic_DNA"/>
</dbReference>
<protein>
    <recommendedName>
        <fullName evidence="3">FAD/NAD(P)-binding domain-containing protein</fullName>
    </recommendedName>
</protein>
<name>A0A0D7B885_9AGAR</name>
<dbReference type="OrthoDB" id="10051892at2759"/>
<organism evidence="1 2">
    <name type="scientific">Cylindrobasidium torrendii FP15055 ss-10</name>
    <dbReference type="NCBI Taxonomy" id="1314674"/>
    <lineage>
        <taxon>Eukaryota</taxon>
        <taxon>Fungi</taxon>
        <taxon>Dikarya</taxon>
        <taxon>Basidiomycota</taxon>
        <taxon>Agaricomycotina</taxon>
        <taxon>Agaricomycetes</taxon>
        <taxon>Agaricomycetidae</taxon>
        <taxon>Agaricales</taxon>
        <taxon>Marasmiineae</taxon>
        <taxon>Physalacriaceae</taxon>
        <taxon>Cylindrobasidium</taxon>
    </lineage>
</organism>
<evidence type="ECO:0000313" key="1">
    <source>
        <dbReference type="EMBL" id="KIY66465.1"/>
    </source>
</evidence>